<dbReference type="PANTHER" id="PTHR38731">
    <property type="entry name" value="LIPL45-RELATED LIPOPROTEIN-RELATED"/>
    <property type="match status" value="1"/>
</dbReference>
<dbReference type="CDD" id="cd08547">
    <property type="entry name" value="Type_II_cohesin"/>
    <property type="match status" value="1"/>
</dbReference>
<feature type="compositionally biased region" description="Low complexity" evidence="1">
    <location>
        <begin position="402"/>
        <end position="413"/>
    </location>
</feature>
<feature type="chain" id="PRO_5031021134" evidence="2">
    <location>
        <begin position="34"/>
        <end position="584"/>
    </location>
</feature>
<name>A0A7W5AWW1_9BACL</name>
<feature type="compositionally biased region" description="Basic and acidic residues" evidence="1">
    <location>
        <begin position="392"/>
        <end position="401"/>
    </location>
</feature>
<dbReference type="InterPro" id="IPR006860">
    <property type="entry name" value="FecR"/>
</dbReference>
<feature type="domain" description="FecR protein" evidence="3">
    <location>
        <begin position="71"/>
        <end position="175"/>
    </location>
</feature>
<evidence type="ECO:0000313" key="4">
    <source>
        <dbReference type="EMBL" id="MBB3109974.1"/>
    </source>
</evidence>
<dbReference type="InterPro" id="IPR008965">
    <property type="entry name" value="CBM2/CBM3_carb-bd_dom_sf"/>
</dbReference>
<dbReference type="Gene3D" id="2.60.120.1440">
    <property type="match status" value="1"/>
</dbReference>
<dbReference type="Pfam" id="PF04773">
    <property type="entry name" value="FecR"/>
    <property type="match status" value="1"/>
</dbReference>
<accession>A0A7W5AWW1</accession>
<dbReference type="Gene3D" id="2.60.40.680">
    <property type="match status" value="1"/>
</dbReference>
<feature type="region of interest" description="Disordered" evidence="1">
    <location>
        <begin position="384"/>
        <end position="414"/>
    </location>
</feature>
<dbReference type="PANTHER" id="PTHR38731:SF1">
    <property type="entry name" value="FECR PROTEIN DOMAIN-CONTAINING PROTEIN"/>
    <property type="match status" value="1"/>
</dbReference>
<keyword evidence="5" id="KW-1185">Reference proteome</keyword>
<reference evidence="4 5" key="1">
    <citation type="submission" date="2020-08" db="EMBL/GenBank/DDBJ databases">
        <title>Genomic Encyclopedia of Type Strains, Phase III (KMG-III): the genomes of soil and plant-associated and newly described type strains.</title>
        <authorList>
            <person name="Whitman W."/>
        </authorList>
    </citation>
    <scope>NUCLEOTIDE SEQUENCE [LARGE SCALE GENOMIC DNA]</scope>
    <source>
        <strain evidence="4 5">CECT 5862</strain>
    </source>
</reference>
<dbReference type="Proteomes" id="UP000570361">
    <property type="component" value="Unassembled WGS sequence"/>
</dbReference>
<evidence type="ECO:0000313" key="5">
    <source>
        <dbReference type="Proteomes" id="UP000570361"/>
    </source>
</evidence>
<protein>
    <submittedName>
        <fullName evidence="4">Vacuolar-type H+-ATPase subunit H</fullName>
    </submittedName>
</protein>
<keyword evidence="2" id="KW-0732">Signal</keyword>
<dbReference type="EMBL" id="JACHXK010000003">
    <property type="protein sequence ID" value="MBB3109974.1"/>
    <property type="molecule type" value="Genomic_DNA"/>
</dbReference>
<dbReference type="SUPFAM" id="SSF49384">
    <property type="entry name" value="Carbohydrate-binding domain"/>
    <property type="match status" value="1"/>
</dbReference>
<feature type="signal peptide" evidence="2">
    <location>
        <begin position="1"/>
        <end position="33"/>
    </location>
</feature>
<gene>
    <name evidence="4" type="ORF">FHS18_002037</name>
</gene>
<evidence type="ECO:0000259" key="3">
    <source>
        <dbReference type="Pfam" id="PF04773"/>
    </source>
</evidence>
<evidence type="ECO:0000256" key="2">
    <source>
        <dbReference type="SAM" id="SignalP"/>
    </source>
</evidence>
<dbReference type="GO" id="GO:0030246">
    <property type="term" value="F:carbohydrate binding"/>
    <property type="evidence" value="ECO:0007669"/>
    <property type="project" value="InterPro"/>
</dbReference>
<evidence type="ECO:0000256" key="1">
    <source>
        <dbReference type="SAM" id="MobiDB-lite"/>
    </source>
</evidence>
<proteinExistence type="predicted"/>
<sequence>MKTMTMRGVMLTLCLMLLAGPLALLVGASEASAKVSRVAIATKVSGTVSVLKSGGAKAFKAFKNMTLNEGDVIRTGKDGSIVLELASDVADQDSVTIGANSEVSFTKLKDEKGTKAKLTVWAGSLWVKVKSVSNADDRFEVETPTSIMGVRGTHFLVNVNPATGVTQVYLAAGVIESTTAKKMWNVGKTEQLDGQIFIYPTQQITQLAESDGVQSITSIVDIESLVAESSPEVIAALIANAASIYEEQQQMIEKWKKELGQPDGLEGYSITDPGELERFKHNMESFVSMIAQQALQQKKIEQADLQKLVEQANKEAGRVIVDLTAPAEMIQSEKDKLAQELKQKLIEKAKEEQNRKQQELIEKQKSIADDLLKKLQDKKQQLSELNQASYNKDYDPDKSDTSENSGSSSNGGSVQPTVSLAFANSYTDNRVALGQTIPLNVNFTDFTSKPVYGYQLELQYNANVAAFDSALYATEAYTSIRKLSPFKIEPEGEIVNDALGVDQIKTINSGSATGTLVYSAVLVQSGTAVNVANNSIVLRVPFQATEAGTAVFSIKSLKVFDKDGNTITTIAGNSLSLEIYLPRV</sequence>
<organism evidence="4 5">
    <name type="scientific">Paenibacillus phyllosphaerae</name>
    <dbReference type="NCBI Taxonomy" id="274593"/>
    <lineage>
        <taxon>Bacteria</taxon>
        <taxon>Bacillati</taxon>
        <taxon>Bacillota</taxon>
        <taxon>Bacilli</taxon>
        <taxon>Bacillales</taxon>
        <taxon>Paenibacillaceae</taxon>
        <taxon>Paenibacillus</taxon>
    </lineage>
</organism>
<comment type="caution">
    <text evidence="4">The sequence shown here is derived from an EMBL/GenBank/DDBJ whole genome shotgun (WGS) entry which is preliminary data.</text>
</comment>
<dbReference type="AlphaFoldDB" id="A0A7W5AWW1"/>